<dbReference type="AlphaFoldDB" id="A0A7C5QZG6"/>
<comment type="function">
    <text evidence="16 17">Catalyzes the last two sequential reactions in the de novo biosynthetic pathway for UDP-N-acetylglucosamine (UDP-GlcNAc). The C-terminal domain catalyzes the transfer of acetyl group from acetyl coenzyme A to glucosamine-1-phosphate (GlcN-1-P) to produce N-acetylglucosamine-1-phosphate (GlcNAc-1-P), which is converted into UDP-GlcNAc by the transfer of uridine 5-monophosphate (from uridine 5-triphosphate), a reaction catalyzed by the N-terminal domain.</text>
</comment>
<dbReference type="InterPro" id="IPR029044">
    <property type="entry name" value="Nucleotide-diphossugar_trans"/>
</dbReference>
<dbReference type="PANTHER" id="PTHR43584">
    <property type="entry name" value="NUCLEOTIDYL TRANSFERASE"/>
    <property type="match status" value="1"/>
</dbReference>
<feature type="binding site" evidence="17">
    <location>
        <position position="425"/>
    </location>
    <ligand>
        <name>acetyl-CoA</name>
        <dbReference type="ChEBI" id="CHEBI:57288"/>
    </ligand>
</feature>
<name>A0A7C5QZG6_9PROT</name>
<dbReference type="InterPro" id="IPR050065">
    <property type="entry name" value="GlmU-like"/>
</dbReference>
<feature type="binding site" evidence="17">
    <location>
        <position position="143"/>
    </location>
    <ligand>
        <name>UDP-N-acetyl-alpha-D-glucosamine</name>
        <dbReference type="ChEBI" id="CHEBI:57705"/>
    </ligand>
</feature>
<keyword evidence="10 17" id="KW-0573">Peptidoglycan synthesis</keyword>
<evidence type="ECO:0000256" key="3">
    <source>
        <dbReference type="ARBA" id="ARBA00022490"/>
    </source>
</evidence>
<dbReference type="SUPFAM" id="SSF51161">
    <property type="entry name" value="Trimeric LpxA-like enzymes"/>
    <property type="match status" value="1"/>
</dbReference>
<feature type="binding site" evidence="17">
    <location>
        <begin position="82"/>
        <end position="83"/>
    </location>
    <ligand>
        <name>UDP-N-acetyl-alpha-D-glucosamine</name>
        <dbReference type="ChEBI" id="CHEBI:57705"/>
    </ligand>
</feature>
<feature type="binding site" evidence="17">
    <location>
        <position position="77"/>
    </location>
    <ligand>
        <name>UDP-N-acetyl-alpha-D-glucosamine</name>
        <dbReference type="ChEBI" id="CHEBI:57705"/>
    </ligand>
</feature>
<feature type="region of interest" description="N-acetyltransferase" evidence="17">
    <location>
        <begin position="253"/>
        <end position="457"/>
    </location>
</feature>
<comment type="cofactor">
    <cofactor evidence="17">
        <name>Mg(2+)</name>
        <dbReference type="ChEBI" id="CHEBI:18420"/>
    </cofactor>
    <text evidence="17">Binds 1 Mg(2+) ion per subunit.</text>
</comment>
<keyword evidence="8 17" id="KW-0460">Magnesium</keyword>
<evidence type="ECO:0000256" key="7">
    <source>
        <dbReference type="ARBA" id="ARBA00022737"/>
    </source>
</evidence>
<keyword evidence="11 17" id="KW-0511">Multifunctional enzyme</keyword>
<feature type="region of interest" description="Pyrophosphorylase" evidence="17">
    <location>
        <begin position="1"/>
        <end position="231"/>
    </location>
</feature>
<dbReference type="CDD" id="cd02540">
    <property type="entry name" value="GT2_GlmU_N_bac"/>
    <property type="match status" value="1"/>
</dbReference>
<dbReference type="GO" id="GO:0009252">
    <property type="term" value="P:peptidoglycan biosynthetic process"/>
    <property type="evidence" value="ECO:0007669"/>
    <property type="project" value="UniProtKB-UniRule"/>
</dbReference>
<dbReference type="EC" id="2.3.1.157" evidence="17"/>
<dbReference type="PANTHER" id="PTHR43584:SF3">
    <property type="entry name" value="BIFUNCTIONAL PROTEIN GLMU"/>
    <property type="match status" value="1"/>
</dbReference>
<protein>
    <recommendedName>
        <fullName evidence="17">Bifunctional protein GlmU</fullName>
    </recommendedName>
    <domain>
        <recommendedName>
            <fullName evidence="17">UDP-N-acetylglucosamine pyrophosphorylase</fullName>
            <ecNumber evidence="17">2.7.7.23</ecNumber>
        </recommendedName>
        <alternativeName>
            <fullName evidence="17">N-acetylglucosamine-1-phosphate uridyltransferase</fullName>
        </alternativeName>
    </domain>
    <domain>
        <recommendedName>
            <fullName evidence="17">Glucosamine-1-phosphate N-acetyltransferase</fullName>
            <ecNumber evidence="17">2.3.1.157</ecNumber>
        </recommendedName>
    </domain>
</protein>
<organism evidence="20">
    <name type="scientific">Hellea balneolensis</name>
    <dbReference type="NCBI Taxonomy" id="287478"/>
    <lineage>
        <taxon>Bacteria</taxon>
        <taxon>Pseudomonadati</taxon>
        <taxon>Pseudomonadota</taxon>
        <taxon>Alphaproteobacteria</taxon>
        <taxon>Maricaulales</taxon>
        <taxon>Robiginitomaculaceae</taxon>
        <taxon>Hellea</taxon>
    </lineage>
</organism>
<dbReference type="SUPFAM" id="SSF53448">
    <property type="entry name" value="Nucleotide-diphospho-sugar transferases"/>
    <property type="match status" value="1"/>
</dbReference>
<feature type="binding site" evidence="17">
    <location>
        <position position="362"/>
    </location>
    <ligand>
        <name>UDP-N-acetyl-alpha-D-glucosamine</name>
        <dbReference type="ChEBI" id="CHEBI:57705"/>
    </ligand>
</feature>
<evidence type="ECO:0000256" key="13">
    <source>
        <dbReference type="ARBA" id="ARBA00023316"/>
    </source>
</evidence>
<evidence type="ECO:0000256" key="5">
    <source>
        <dbReference type="ARBA" id="ARBA00022695"/>
    </source>
</evidence>
<dbReference type="HAMAP" id="MF_01631">
    <property type="entry name" value="GlmU"/>
    <property type="match status" value="1"/>
</dbReference>
<feature type="binding site" evidence="17">
    <location>
        <position position="318"/>
    </location>
    <ligand>
        <name>UDP-N-acetyl-alpha-D-glucosamine</name>
        <dbReference type="ChEBI" id="CHEBI:57705"/>
    </ligand>
</feature>
<comment type="pathway">
    <text evidence="17">Nucleotide-sugar biosynthesis; UDP-N-acetyl-alpha-D-glucosamine biosynthesis; UDP-N-acetyl-alpha-D-glucosamine from N-acetyl-alpha-D-glucosamine 1-phosphate: step 1/1.</text>
</comment>
<dbReference type="InterPro" id="IPR025877">
    <property type="entry name" value="MobA-like_NTP_Trfase"/>
</dbReference>
<dbReference type="GO" id="GO:0003977">
    <property type="term" value="F:UDP-N-acetylglucosamine diphosphorylase activity"/>
    <property type="evidence" value="ECO:0007669"/>
    <property type="project" value="UniProtKB-UniRule"/>
</dbReference>
<dbReference type="Gene3D" id="2.160.10.10">
    <property type="entry name" value="Hexapeptide repeat proteins"/>
    <property type="match status" value="1"/>
</dbReference>
<comment type="pathway">
    <text evidence="17">Bacterial outer membrane biogenesis; LPS lipid A biosynthesis.</text>
</comment>
<keyword evidence="7 17" id="KW-0677">Repeat</keyword>
<comment type="subunit">
    <text evidence="17">Homotrimer.</text>
</comment>
<feature type="domain" description="MobA-like NTP transferase" evidence="19">
    <location>
        <begin position="9"/>
        <end position="132"/>
    </location>
</feature>
<keyword evidence="12 17" id="KW-0012">Acyltransferase</keyword>
<feature type="compositionally biased region" description="Basic residues" evidence="18">
    <location>
        <begin position="433"/>
        <end position="447"/>
    </location>
</feature>
<dbReference type="InterPro" id="IPR038009">
    <property type="entry name" value="GlmU_C_LbH"/>
</dbReference>
<feature type="binding site" evidence="17">
    <location>
        <begin position="12"/>
        <end position="15"/>
    </location>
    <ligand>
        <name>UDP-N-acetyl-alpha-D-glucosamine</name>
        <dbReference type="ChEBI" id="CHEBI:57705"/>
    </ligand>
</feature>
<dbReference type="GO" id="GO:0008360">
    <property type="term" value="P:regulation of cell shape"/>
    <property type="evidence" value="ECO:0007669"/>
    <property type="project" value="UniProtKB-KW"/>
</dbReference>
<dbReference type="Gene3D" id="3.90.550.10">
    <property type="entry name" value="Spore Coat Polysaccharide Biosynthesis Protein SpsA, Chain A"/>
    <property type="match status" value="1"/>
</dbReference>
<evidence type="ECO:0000256" key="15">
    <source>
        <dbReference type="ARBA" id="ARBA00048493"/>
    </source>
</evidence>
<keyword evidence="9 17" id="KW-0133">Cell shape</keyword>
<feature type="binding site" evidence="17">
    <location>
        <position position="365"/>
    </location>
    <ligand>
        <name>acetyl-CoA</name>
        <dbReference type="ChEBI" id="CHEBI:57288"/>
    </ligand>
</feature>
<dbReference type="GO" id="GO:0009245">
    <property type="term" value="P:lipid A biosynthetic process"/>
    <property type="evidence" value="ECO:0007669"/>
    <property type="project" value="UniProtKB-UniRule"/>
</dbReference>
<evidence type="ECO:0000256" key="18">
    <source>
        <dbReference type="SAM" id="MobiDB-lite"/>
    </source>
</evidence>
<dbReference type="NCBIfam" id="NF010933">
    <property type="entry name" value="PRK14353.1"/>
    <property type="match status" value="1"/>
</dbReference>
<feature type="binding site" evidence="17">
    <location>
        <position position="157"/>
    </location>
    <ligand>
        <name>UDP-N-acetyl-alpha-D-glucosamine</name>
        <dbReference type="ChEBI" id="CHEBI:57705"/>
    </ligand>
</feature>
<dbReference type="GO" id="GO:0071555">
    <property type="term" value="P:cell wall organization"/>
    <property type="evidence" value="ECO:0007669"/>
    <property type="project" value="UniProtKB-KW"/>
</dbReference>
<feature type="binding site" evidence="17">
    <location>
        <position position="229"/>
    </location>
    <ligand>
        <name>UDP-N-acetyl-alpha-D-glucosamine</name>
        <dbReference type="ChEBI" id="CHEBI:57705"/>
    </ligand>
</feature>
<evidence type="ECO:0000256" key="2">
    <source>
        <dbReference type="ARBA" id="ARBA00007947"/>
    </source>
</evidence>
<dbReference type="GO" id="GO:0000287">
    <property type="term" value="F:magnesium ion binding"/>
    <property type="evidence" value="ECO:0007669"/>
    <property type="project" value="UniProtKB-UniRule"/>
</dbReference>
<keyword evidence="13 17" id="KW-0961">Cell wall biogenesis/degradation</keyword>
<evidence type="ECO:0000256" key="4">
    <source>
        <dbReference type="ARBA" id="ARBA00022679"/>
    </source>
</evidence>
<feature type="region of interest" description="Linker" evidence="17">
    <location>
        <begin position="232"/>
        <end position="252"/>
    </location>
</feature>
<comment type="similarity">
    <text evidence="1 17">In the C-terminal section; belongs to the transferase hexapeptide repeat family.</text>
</comment>
<dbReference type="GO" id="GO:0019134">
    <property type="term" value="F:glucosamine-1-phosphate N-acetyltransferase activity"/>
    <property type="evidence" value="ECO:0007669"/>
    <property type="project" value="UniProtKB-UniRule"/>
</dbReference>
<feature type="binding site" evidence="17">
    <location>
        <begin position="371"/>
        <end position="372"/>
    </location>
    <ligand>
        <name>acetyl-CoA</name>
        <dbReference type="ChEBI" id="CHEBI:57288"/>
    </ligand>
</feature>
<evidence type="ECO:0000256" key="16">
    <source>
        <dbReference type="ARBA" id="ARBA00049628"/>
    </source>
</evidence>
<keyword evidence="6 17" id="KW-0479">Metal-binding</keyword>
<dbReference type="NCBIfam" id="TIGR01173">
    <property type="entry name" value="glmU"/>
    <property type="match status" value="1"/>
</dbReference>
<evidence type="ECO:0000256" key="14">
    <source>
        <dbReference type="ARBA" id="ARBA00048247"/>
    </source>
</evidence>
<feature type="active site" description="Proton acceptor" evidence="17">
    <location>
        <position position="348"/>
    </location>
</feature>
<comment type="catalytic activity">
    <reaction evidence="15 17">
        <text>N-acetyl-alpha-D-glucosamine 1-phosphate + UTP + H(+) = UDP-N-acetyl-alpha-D-glucosamine + diphosphate</text>
        <dbReference type="Rhea" id="RHEA:13509"/>
        <dbReference type="ChEBI" id="CHEBI:15378"/>
        <dbReference type="ChEBI" id="CHEBI:33019"/>
        <dbReference type="ChEBI" id="CHEBI:46398"/>
        <dbReference type="ChEBI" id="CHEBI:57705"/>
        <dbReference type="ChEBI" id="CHEBI:57776"/>
        <dbReference type="EC" id="2.7.7.23"/>
    </reaction>
</comment>
<evidence type="ECO:0000259" key="19">
    <source>
        <dbReference type="Pfam" id="PF12804"/>
    </source>
</evidence>
<dbReference type="InterPro" id="IPR005882">
    <property type="entry name" value="Bifunctional_GlmU"/>
</dbReference>
<dbReference type="EMBL" id="DRMJ01000010">
    <property type="protein sequence ID" value="HHL42003.1"/>
    <property type="molecule type" value="Genomic_DNA"/>
</dbReference>
<comment type="subcellular location">
    <subcellularLocation>
        <location evidence="17">Cytoplasm</location>
    </subcellularLocation>
</comment>
<dbReference type="GO" id="GO:0000902">
    <property type="term" value="P:cell morphogenesis"/>
    <property type="evidence" value="ECO:0007669"/>
    <property type="project" value="UniProtKB-UniRule"/>
</dbReference>
<feature type="binding site" evidence="17">
    <location>
        <position position="26"/>
    </location>
    <ligand>
        <name>UDP-N-acetyl-alpha-D-glucosamine</name>
        <dbReference type="ChEBI" id="CHEBI:57705"/>
    </ligand>
</feature>
<dbReference type="Proteomes" id="UP000885830">
    <property type="component" value="Unassembled WGS sequence"/>
</dbReference>
<evidence type="ECO:0000256" key="17">
    <source>
        <dbReference type="HAMAP-Rule" id="MF_01631"/>
    </source>
</evidence>
<comment type="caution">
    <text evidence="17">Lacks conserved residue(s) required for the propagation of feature annotation.</text>
</comment>
<feature type="compositionally biased region" description="Basic and acidic residues" evidence="18">
    <location>
        <begin position="448"/>
        <end position="457"/>
    </location>
</feature>
<comment type="similarity">
    <text evidence="2 17">In the N-terminal section; belongs to the N-acetylglucosamine-1-phosphate uridyltransferase family.</text>
</comment>
<comment type="catalytic activity">
    <reaction evidence="14 17">
        <text>alpha-D-glucosamine 1-phosphate + acetyl-CoA = N-acetyl-alpha-D-glucosamine 1-phosphate + CoA + H(+)</text>
        <dbReference type="Rhea" id="RHEA:13725"/>
        <dbReference type="ChEBI" id="CHEBI:15378"/>
        <dbReference type="ChEBI" id="CHEBI:57287"/>
        <dbReference type="ChEBI" id="CHEBI:57288"/>
        <dbReference type="ChEBI" id="CHEBI:57776"/>
        <dbReference type="ChEBI" id="CHEBI:58516"/>
        <dbReference type="EC" id="2.3.1.157"/>
    </reaction>
</comment>
<dbReference type="CDD" id="cd03353">
    <property type="entry name" value="LbH_GlmU_C"/>
    <property type="match status" value="1"/>
</dbReference>
<keyword evidence="5 17" id="KW-0548">Nucleotidyltransferase</keyword>
<feature type="binding site" evidence="17">
    <location>
        <position position="351"/>
    </location>
    <ligand>
        <name>UDP-N-acetyl-alpha-D-glucosamine</name>
        <dbReference type="ChEBI" id="CHEBI:57705"/>
    </ligand>
</feature>
<proteinExistence type="inferred from homology"/>
<keyword evidence="3 17" id="KW-0963">Cytoplasm</keyword>
<dbReference type="GO" id="GO:0005737">
    <property type="term" value="C:cytoplasm"/>
    <property type="evidence" value="ECO:0007669"/>
    <property type="project" value="UniProtKB-SubCell"/>
</dbReference>
<comment type="caution">
    <text evidence="20">The sequence shown here is derived from an EMBL/GenBank/DDBJ whole genome shotgun (WGS) entry which is preliminary data.</text>
</comment>
<evidence type="ECO:0000256" key="10">
    <source>
        <dbReference type="ARBA" id="ARBA00022984"/>
    </source>
</evidence>
<evidence type="ECO:0000256" key="1">
    <source>
        <dbReference type="ARBA" id="ARBA00007707"/>
    </source>
</evidence>
<feature type="binding site" evidence="17">
    <location>
        <position position="107"/>
    </location>
    <ligand>
        <name>Mg(2+)</name>
        <dbReference type="ChEBI" id="CHEBI:18420"/>
    </ligand>
</feature>
<feature type="region of interest" description="Disordered" evidence="18">
    <location>
        <begin position="433"/>
        <end position="457"/>
    </location>
</feature>
<sequence length="457" mass="48191">MGKPRKRAAVILAAGKSTRMKSARSKVLHTVGGQGLLDWVVALARASGIETCIAVVGADNQDVRARAEALGLEIAVQDPQLGTAHAVLAAKDQLGDFEGDVVVLYADTPLISPQTLKQVFISLEAGTDVCVLGFTPDDPGSYGRLIEKDGALQRIVEAKDASPEELSVTLCNSGVMAASWPAMRTALNQVGNDNAKGEYYLTDIVGLICETGGRANVVRARADEVLGVNSRADLAVAEQAFQTRKRREMLECGVTLRDPDSVIFAADTQIEPDVDIGANVVFGPGVNIKSGVVIHPFCHIEGARIEEGAQIGPFARLRPGAQLGQTSKVGNFVEIKKSKIGTGSKVSHLSYIGDAELGEGVNIGAGTITCNYDGYFKHKTIIKDGAFVGTHSSLVAPVTIGQGAFLASGGVITQNVPDDALALARTEQTHKQGWAKRYHAAQAKRKAGKTDQKGNKS</sequence>
<dbReference type="GO" id="GO:0016020">
    <property type="term" value="C:membrane"/>
    <property type="evidence" value="ECO:0007669"/>
    <property type="project" value="GOC"/>
</dbReference>
<feature type="binding site" evidence="17">
    <location>
        <position position="336"/>
    </location>
    <ligand>
        <name>UDP-N-acetyl-alpha-D-glucosamine</name>
        <dbReference type="ChEBI" id="CHEBI:57705"/>
    </ligand>
</feature>
<evidence type="ECO:0000256" key="12">
    <source>
        <dbReference type="ARBA" id="ARBA00023315"/>
    </source>
</evidence>
<gene>
    <name evidence="17 20" type="primary">glmU</name>
    <name evidence="20" type="ORF">ENJ42_00150</name>
</gene>
<comment type="pathway">
    <text evidence="17">Nucleotide-sugar biosynthesis; UDP-N-acetyl-alpha-D-glucosamine biosynthesis; N-acetyl-alpha-D-glucosamine 1-phosphate from alpha-D-glucosamine 6-phosphate (route II): step 2/2.</text>
</comment>
<evidence type="ECO:0000313" key="20">
    <source>
        <dbReference type="EMBL" id="HHL42003.1"/>
    </source>
</evidence>
<evidence type="ECO:0000256" key="6">
    <source>
        <dbReference type="ARBA" id="ARBA00022723"/>
    </source>
</evidence>
<dbReference type="UniPathway" id="UPA00113">
    <property type="reaction ID" value="UER00532"/>
</dbReference>
<dbReference type="Pfam" id="PF12804">
    <property type="entry name" value="NTP_transf_3"/>
    <property type="match status" value="1"/>
</dbReference>
<reference evidence="20" key="1">
    <citation type="journal article" date="2020" name="mSystems">
        <title>Genome- and Community-Level Interaction Insights into Carbon Utilization and Element Cycling Functions of Hydrothermarchaeota in Hydrothermal Sediment.</title>
        <authorList>
            <person name="Zhou Z."/>
            <person name="Liu Y."/>
            <person name="Xu W."/>
            <person name="Pan J."/>
            <person name="Luo Z.H."/>
            <person name="Li M."/>
        </authorList>
    </citation>
    <scope>NUCLEOTIDE SEQUENCE [LARGE SCALE GENOMIC DNA]</scope>
    <source>
        <strain evidence="20">HyVt-485</strain>
    </source>
</reference>
<evidence type="ECO:0000256" key="8">
    <source>
        <dbReference type="ARBA" id="ARBA00022842"/>
    </source>
</evidence>
<dbReference type="InterPro" id="IPR011004">
    <property type="entry name" value="Trimer_LpxA-like_sf"/>
</dbReference>
<evidence type="ECO:0000256" key="11">
    <source>
        <dbReference type="ARBA" id="ARBA00023268"/>
    </source>
</evidence>
<dbReference type="EC" id="2.7.7.23" evidence="17"/>
<keyword evidence="4 17" id="KW-0808">Transferase</keyword>
<dbReference type="GO" id="GO:0006048">
    <property type="term" value="P:UDP-N-acetylglucosamine biosynthetic process"/>
    <property type="evidence" value="ECO:0007669"/>
    <property type="project" value="UniProtKB-UniPathway"/>
</dbReference>
<feature type="binding site" evidence="17">
    <location>
        <position position="172"/>
    </location>
    <ligand>
        <name>UDP-N-acetyl-alpha-D-glucosamine</name>
        <dbReference type="ChEBI" id="CHEBI:57705"/>
    </ligand>
</feature>
<accession>A0A7C5QZG6</accession>
<dbReference type="UniPathway" id="UPA00973"/>
<evidence type="ECO:0000256" key="9">
    <source>
        <dbReference type="ARBA" id="ARBA00022960"/>
    </source>
</evidence>
<feature type="binding site" evidence="17">
    <location>
        <position position="408"/>
    </location>
    <ligand>
        <name>acetyl-CoA</name>
        <dbReference type="ChEBI" id="CHEBI:57288"/>
    </ligand>
</feature>
<feature type="binding site" evidence="17">
    <location>
        <position position="229"/>
    </location>
    <ligand>
        <name>Mg(2+)</name>
        <dbReference type="ChEBI" id="CHEBI:18420"/>
    </ligand>
</feature>